<organism evidence="3 4">
    <name type="scientific">Borrelia turcica IST7</name>
    <dbReference type="NCBI Taxonomy" id="1104446"/>
    <lineage>
        <taxon>Bacteria</taxon>
        <taxon>Pseudomonadati</taxon>
        <taxon>Spirochaetota</taxon>
        <taxon>Spirochaetia</taxon>
        <taxon>Spirochaetales</taxon>
        <taxon>Borreliaceae</taxon>
        <taxon>Borrelia</taxon>
    </lineage>
</organism>
<dbReference type="EMBL" id="CP028884">
    <property type="protein sequence ID" value="AYE36444.1"/>
    <property type="molecule type" value="Genomic_DNA"/>
</dbReference>
<dbReference type="KEGG" id="btur:DB313_03055"/>
<keyword evidence="2" id="KW-1133">Transmembrane helix</keyword>
<dbReference type="InterPro" id="IPR002528">
    <property type="entry name" value="MATE_fam"/>
</dbReference>
<feature type="transmembrane region" description="Helical" evidence="2">
    <location>
        <begin position="415"/>
        <end position="436"/>
    </location>
</feature>
<keyword evidence="2" id="KW-0812">Transmembrane</keyword>
<feature type="transmembrane region" description="Helical" evidence="2">
    <location>
        <begin position="54"/>
        <end position="76"/>
    </location>
</feature>
<sequence>MYSLSEAKKSRVYRDLLNIAVPTVIEFFLFNVISFTDNIMVSYLGDYPVAGVSLANKFFELFATIAFAVMGAYNILATRQYAKGDIDDFKNTFFISILILLFFSFVFIFISLFYPYFFLGLLSNDSRAISYGIDYLDIAVYSFVFAVVKGIIANSLKVVKITKIQVITSVISVILNVVFNYLFIFTFSMGVVGAAIATTLVRGVELIFYVLYTVFNKNSHFYLKLKNLKINPVIFSQLIKFFIPIFLNEFIWYLGYFGLIAIFARIDTAKYAAYSITFSTYFMGFNVVNAFCFSVNIVMGHEMHNDKREIMAVAVYLGKIGLVLAILTAFILLALSFIAPYIFYELEYANLTGVMLRYYSISVLFTSLAFQYLFGFFRAGAAPNFGAIMEGAVTLIYTLPIAYFLANYTQLPFEIIVFIPTLEDVIKLGISLPYFYSTKWIKSVKTG</sequence>
<evidence type="ECO:0000313" key="4">
    <source>
        <dbReference type="Proteomes" id="UP000275571"/>
    </source>
</evidence>
<feature type="transmembrane region" description="Helical" evidence="2">
    <location>
        <begin position="97"/>
        <end position="118"/>
    </location>
</feature>
<evidence type="ECO:0000256" key="2">
    <source>
        <dbReference type="SAM" id="Phobius"/>
    </source>
</evidence>
<feature type="transmembrane region" description="Helical" evidence="2">
    <location>
        <begin position="387"/>
        <end position="409"/>
    </location>
</feature>
<dbReference type="GO" id="GO:0042910">
    <property type="term" value="F:xenobiotic transmembrane transporter activity"/>
    <property type="evidence" value="ECO:0007669"/>
    <property type="project" value="InterPro"/>
</dbReference>
<gene>
    <name evidence="3" type="ORF">DB313_03055</name>
</gene>
<dbReference type="NCBIfam" id="TIGR00797">
    <property type="entry name" value="matE"/>
    <property type="match status" value="1"/>
</dbReference>
<name>A0A386PLA6_9SPIR</name>
<dbReference type="GO" id="GO:0015297">
    <property type="term" value="F:antiporter activity"/>
    <property type="evidence" value="ECO:0007669"/>
    <property type="project" value="InterPro"/>
</dbReference>
<feature type="transmembrane region" description="Helical" evidence="2">
    <location>
        <begin position="278"/>
        <end position="299"/>
    </location>
</feature>
<dbReference type="PANTHER" id="PTHR43298:SF2">
    <property type="entry name" value="FMN_FAD EXPORTER YEEO-RELATED"/>
    <property type="match status" value="1"/>
</dbReference>
<feature type="transmembrane region" description="Helical" evidence="2">
    <location>
        <begin position="138"/>
        <end position="159"/>
    </location>
</feature>
<reference evidence="3 4" key="1">
    <citation type="journal article" date="2018" name="Infect. Genet. Evol.">
        <title>Genome-wide analysis of Borrelia turcica and 'Candidatus Borrelia tachyglossi' shows relapsing fever-like genomes with unique genomic links to Lyme disease Borrelia.</title>
        <authorList>
            <person name="Gofton A.W."/>
            <person name="Margos G."/>
            <person name="Fingerle V."/>
            <person name="Hepner S."/>
            <person name="Loh S.M."/>
            <person name="Ryan U."/>
            <person name="Irwin P."/>
            <person name="Oskam C.L."/>
        </authorList>
    </citation>
    <scope>NUCLEOTIDE SEQUENCE [LARGE SCALE GENOMIC DNA]</scope>
    <source>
        <strain evidence="3 4">IST7</strain>
    </source>
</reference>
<dbReference type="Pfam" id="PF01554">
    <property type="entry name" value="MatE"/>
    <property type="match status" value="2"/>
</dbReference>
<evidence type="ECO:0000313" key="3">
    <source>
        <dbReference type="EMBL" id="AYE36444.1"/>
    </source>
</evidence>
<accession>A0A386PLA6</accession>
<feature type="transmembrane region" description="Helical" evidence="2">
    <location>
        <begin position="191"/>
        <end position="212"/>
    </location>
</feature>
<protein>
    <submittedName>
        <fullName evidence="3">MATE family efflux transporter</fullName>
    </submittedName>
</protein>
<dbReference type="PANTHER" id="PTHR43298">
    <property type="entry name" value="MULTIDRUG RESISTANCE PROTEIN NORM-RELATED"/>
    <property type="match status" value="1"/>
</dbReference>
<keyword evidence="4" id="KW-1185">Reference proteome</keyword>
<keyword evidence="2" id="KW-0472">Membrane</keyword>
<feature type="transmembrane region" description="Helical" evidence="2">
    <location>
        <begin position="356"/>
        <end position="375"/>
    </location>
</feature>
<feature type="transmembrane region" description="Helical" evidence="2">
    <location>
        <begin position="12"/>
        <end position="34"/>
    </location>
</feature>
<feature type="transmembrane region" description="Helical" evidence="2">
    <location>
        <begin position="166"/>
        <end position="185"/>
    </location>
</feature>
<dbReference type="Proteomes" id="UP000275571">
    <property type="component" value="Chromosome"/>
</dbReference>
<evidence type="ECO:0000256" key="1">
    <source>
        <dbReference type="ARBA" id="ARBA00022448"/>
    </source>
</evidence>
<dbReference type="AlphaFoldDB" id="A0A386PLA6"/>
<keyword evidence="1" id="KW-0813">Transport</keyword>
<dbReference type="RefSeq" id="WP_120104366.1">
    <property type="nucleotide sequence ID" value="NZ_CP028884.1"/>
</dbReference>
<dbReference type="OrthoDB" id="9780160at2"/>
<feature type="transmembrane region" description="Helical" evidence="2">
    <location>
        <begin position="233"/>
        <end position="266"/>
    </location>
</feature>
<feature type="transmembrane region" description="Helical" evidence="2">
    <location>
        <begin position="320"/>
        <end position="344"/>
    </location>
</feature>
<dbReference type="GO" id="GO:0005886">
    <property type="term" value="C:plasma membrane"/>
    <property type="evidence" value="ECO:0007669"/>
    <property type="project" value="TreeGrafter"/>
</dbReference>
<proteinExistence type="predicted"/>
<dbReference type="InterPro" id="IPR050222">
    <property type="entry name" value="MATE_MdtK"/>
</dbReference>